<dbReference type="EMBL" id="JAMQON010000001">
    <property type="protein sequence ID" value="MDS0258833.1"/>
    <property type="molecule type" value="Genomic_DNA"/>
</dbReference>
<dbReference type="Gene3D" id="2.60.40.10">
    <property type="entry name" value="Immunoglobulins"/>
    <property type="match status" value="1"/>
</dbReference>
<protein>
    <submittedName>
        <fullName evidence="3">PGF-pre-PGF domain-containing protein</fullName>
    </submittedName>
</protein>
<keyword evidence="2" id="KW-0812">Transmembrane</keyword>
<feature type="region of interest" description="Disordered" evidence="1">
    <location>
        <begin position="375"/>
        <end position="408"/>
    </location>
</feature>
<keyword evidence="2" id="KW-1133">Transmembrane helix</keyword>
<keyword evidence="4" id="KW-1185">Reference proteome</keyword>
<evidence type="ECO:0000313" key="3">
    <source>
        <dbReference type="EMBL" id="MDS0258833.1"/>
    </source>
</evidence>
<feature type="transmembrane region" description="Helical" evidence="2">
    <location>
        <begin position="426"/>
        <end position="446"/>
    </location>
</feature>
<feature type="compositionally biased region" description="Low complexity" evidence="1">
    <location>
        <begin position="379"/>
        <end position="402"/>
    </location>
</feature>
<organism evidence="3 4">
    <name type="scientific">Haloarcula saliterrae</name>
    <dbReference type="NCBI Taxonomy" id="2950534"/>
    <lineage>
        <taxon>Archaea</taxon>
        <taxon>Methanobacteriati</taxon>
        <taxon>Methanobacteriota</taxon>
        <taxon>Stenosarchaea group</taxon>
        <taxon>Halobacteria</taxon>
        <taxon>Halobacteriales</taxon>
        <taxon>Haloarculaceae</taxon>
        <taxon>Haloarcula</taxon>
    </lineage>
</organism>
<evidence type="ECO:0000256" key="1">
    <source>
        <dbReference type="SAM" id="MobiDB-lite"/>
    </source>
</evidence>
<dbReference type="InterPro" id="IPR026453">
    <property type="entry name" value="PGF_pre_PGF"/>
</dbReference>
<comment type="caution">
    <text evidence="3">The sequence shown here is derived from an EMBL/GenBank/DDBJ whole genome shotgun (WGS) entry which is preliminary data.</text>
</comment>
<dbReference type="Proteomes" id="UP001259659">
    <property type="component" value="Unassembled WGS sequence"/>
</dbReference>
<reference evidence="3 4" key="1">
    <citation type="submission" date="2022-06" db="EMBL/GenBank/DDBJ databases">
        <title>Haloarcula sp. a new haloarchaeum isolate from saline soil.</title>
        <authorList>
            <person name="Strakova D."/>
            <person name="Galisteo C."/>
            <person name="Sanchez-Porro C."/>
            <person name="Ventosa A."/>
        </authorList>
    </citation>
    <scope>NUCLEOTIDE SEQUENCE [LARGE SCALE GENOMIC DNA]</scope>
    <source>
        <strain evidence="3 4">S1CR25-12</strain>
    </source>
</reference>
<dbReference type="NCBIfam" id="TIGR04213">
    <property type="entry name" value="PGF_pre_PGF"/>
    <property type="match status" value="1"/>
</dbReference>
<sequence length="465" mass="48537">MQLTNGSQNEWGSRIIALGLVVLVVGSMFASVAAAVPAMGFRGADVSATTVAVGENVTVSGTVVNVGSSGGGYTMEFTRNRTPFAERRVKVPSNEDRTVNVSVQFDQPGTYKISVNDNRAGYVTVKRARARVTSESDSQRRVNIRANSVSDSAPTELAIPASNRSFALERWSTTTGQSAFQQNLTEYTNRSAVPGELPTTEQSSLLGVVTYESNSSFEQTTMRFAVNKSAIANTSLRQDQVAVYQRNESSWDALETTVVEERTDRMVYEATATRGSTYAVGLINPSISVASTTIQTESIASGERVILNAVVENTGPVTGTYTGALRVNGETVNETTLTVAGGGETGLRLTHDITESGTYDFALNNESAGRLILSPGDVASSQSDSESADAEPTAAPTATPTEMSGGDGGGALTGAIPATVFGIKTLYLGGGIAIALGAFIAILAVLRRNGGGGGGGGRPDSFDQF</sequence>
<proteinExistence type="predicted"/>
<dbReference type="InterPro" id="IPR013783">
    <property type="entry name" value="Ig-like_fold"/>
</dbReference>
<name>A0ABU2F970_9EURY</name>
<dbReference type="RefSeq" id="WP_310918396.1">
    <property type="nucleotide sequence ID" value="NZ_JAMQON010000001.1"/>
</dbReference>
<gene>
    <name evidence="3" type="ORF">NDI56_05430</name>
</gene>
<accession>A0ABU2F970</accession>
<keyword evidence="2" id="KW-0472">Membrane</keyword>
<evidence type="ECO:0000313" key="4">
    <source>
        <dbReference type="Proteomes" id="UP001259659"/>
    </source>
</evidence>
<evidence type="ECO:0000256" key="2">
    <source>
        <dbReference type="SAM" id="Phobius"/>
    </source>
</evidence>